<gene>
    <name evidence="1" type="ORF">ACETRX_35295</name>
</gene>
<comment type="caution">
    <text evidence="1">The sequence shown here is derived from an EMBL/GenBank/DDBJ whole genome shotgun (WGS) entry which is preliminary data.</text>
</comment>
<evidence type="ECO:0000313" key="1">
    <source>
        <dbReference type="EMBL" id="MFC2254894.1"/>
    </source>
</evidence>
<evidence type="ECO:0000313" key="2">
    <source>
        <dbReference type="Proteomes" id="UP001595190"/>
    </source>
</evidence>
<feature type="non-terminal residue" evidence="1">
    <location>
        <position position="1"/>
    </location>
</feature>
<dbReference type="EMBL" id="JBHGPK010000051">
    <property type="protein sequence ID" value="MFC2254894.1"/>
    <property type="molecule type" value="Genomic_DNA"/>
</dbReference>
<name>A0ABV6ZRS1_9HYPH</name>
<sequence length="28" mass="3235">IATRYDKRPENYLAAVKLVAARIWCLSL</sequence>
<reference evidence="1 2" key="1">
    <citation type="submission" date="2024-09" db="EMBL/GenBank/DDBJ databases">
        <title>Description of Labrys sedimenti sp. nov., isolated from a diclofenac-degrading enrichment culture, and genome-based reclassification of Labrys portucalensis as a later heterotypic synonym of Labrys neptuniae.</title>
        <authorList>
            <person name="Tancsics A."/>
            <person name="Csepanyi A."/>
        </authorList>
    </citation>
    <scope>NUCLEOTIDE SEQUENCE [LARGE SCALE GENOMIC DNA]</scope>
    <source>
        <strain evidence="1 2">LMG 23412</strain>
    </source>
</reference>
<proteinExistence type="predicted"/>
<protein>
    <submittedName>
        <fullName evidence="1">IS5/IS1182 family transposase</fullName>
    </submittedName>
</protein>
<dbReference type="Proteomes" id="UP001595190">
    <property type="component" value="Unassembled WGS sequence"/>
</dbReference>
<organism evidence="1 2">
    <name type="scientific">Labrys neptuniae</name>
    <dbReference type="NCBI Taxonomy" id="376174"/>
    <lineage>
        <taxon>Bacteria</taxon>
        <taxon>Pseudomonadati</taxon>
        <taxon>Pseudomonadota</taxon>
        <taxon>Alphaproteobacteria</taxon>
        <taxon>Hyphomicrobiales</taxon>
        <taxon>Xanthobacteraceae</taxon>
        <taxon>Labrys</taxon>
    </lineage>
</organism>
<accession>A0ABV6ZRS1</accession>